<sequence>MCYKIAEDPKRVRYPTLNQDRCLPTFDASCLHNVEVIVLRVSTVRFKQHEFAYRTIDYPIYEPEDTNNILNEIDALTQLRRQPNMAQLVGLVISGNPYKTCPSTDMPVIMGLLLEYYPRVTSANHRGG</sequence>
<dbReference type="Proteomes" id="UP001154252">
    <property type="component" value="Unassembled WGS sequence"/>
</dbReference>
<reference evidence="1" key="1">
    <citation type="submission" date="2021-07" db="EMBL/GenBank/DDBJ databases">
        <authorList>
            <person name="Branca A.L. A."/>
        </authorList>
    </citation>
    <scope>NUCLEOTIDE SEQUENCE</scope>
</reference>
<dbReference type="EMBL" id="CAJVRC010000845">
    <property type="protein sequence ID" value="CAG8892382.1"/>
    <property type="molecule type" value="Genomic_DNA"/>
</dbReference>
<name>A0A9W4KCE2_9EURO</name>
<comment type="caution">
    <text evidence="1">The sequence shown here is derived from an EMBL/GenBank/DDBJ whole genome shotgun (WGS) entry which is preliminary data.</text>
</comment>
<dbReference type="AlphaFoldDB" id="A0A9W4KCE2"/>
<organism evidence="1 2">
    <name type="scientific">Penicillium egyptiacum</name>
    <dbReference type="NCBI Taxonomy" id="1303716"/>
    <lineage>
        <taxon>Eukaryota</taxon>
        <taxon>Fungi</taxon>
        <taxon>Dikarya</taxon>
        <taxon>Ascomycota</taxon>
        <taxon>Pezizomycotina</taxon>
        <taxon>Eurotiomycetes</taxon>
        <taxon>Eurotiomycetidae</taxon>
        <taxon>Eurotiales</taxon>
        <taxon>Aspergillaceae</taxon>
        <taxon>Penicillium</taxon>
    </lineage>
</organism>
<accession>A0A9W4KCE2</accession>
<dbReference type="OrthoDB" id="4062651at2759"/>
<protein>
    <submittedName>
        <fullName evidence="1">Uncharacterized protein</fullName>
    </submittedName>
</protein>
<evidence type="ECO:0000313" key="1">
    <source>
        <dbReference type="EMBL" id="CAG8892382.1"/>
    </source>
</evidence>
<evidence type="ECO:0000313" key="2">
    <source>
        <dbReference type="Proteomes" id="UP001154252"/>
    </source>
</evidence>
<proteinExistence type="predicted"/>
<keyword evidence="2" id="KW-1185">Reference proteome</keyword>
<gene>
    <name evidence="1" type="ORF">PEGY_LOCUS3119</name>
</gene>